<dbReference type="InterPro" id="IPR009941">
    <property type="entry name" value="DUF1473"/>
</dbReference>
<evidence type="ECO:0000313" key="1">
    <source>
        <dbReference type="EMBL" id="AYE37007.1"/>
    </source>
</evidence>
<geneLocation type="plasmid" evidence="1 2">
    <name>cp33</name>
</geneLocation>
<dbReference type="RefSeq" id="WP_120104928.1">
    <property type="nucleotide sequence ID" value="NZ_CP028888.1"/>
</dbReference>
<dbReference type="EMBL" id="CP028888">
    <property type="protein sequence ID" value="AYE37007.1"/>
    <property type="molecule type" value="Genomic_DNA"/>
</dbReference>
<dbReference type="Pfam" id="PF07341">
    <property type="entry name" value="DUF1473"/>
    <property type="match status" value="1"/>
</dbReference>
<gene>
    <name evidence="1" type="ORF">DB313_05770</name>
</gene>
<dbReference type="KEGG" id="btur:DB313_05770"/>
<evidence type="ECO:0000313" key="2">
    <source>
        <dbReference type="Proteomes" id="UP000275571"/>
    </source>
</evidence>
<organism evidence="1 2">
    <name type="scientific">Borrelia turcica IST7</name>
    <dbReference type="NCBI Taxonomy" id="1104446"/>
    <lineage>
        <taxon>Bacteria</taxon>
        <taxon>Pseudomonadati</taxon>
        <taxon>Spirochaetota</taxon>
        <taxon>Spirochaetia</taxon>
        <taxon>Spirochaetales</taxon>
        <taxon>Borreliaceae</taxon>
        <taxon>Borrelia</taxon>
    </lineage>
</organism>
<keyword evidence="2" id="KW-1185">Reference proteome</keyword>
<protein>
    <submittedName>
        <fullName evidence="1">Uncharacterized protein</fullName>
    </submittedName>
</protein>
<keyword evidence="1" id="KW-0614">Plasmid</keyword>
<dbReference type="OrthoDB" id="350849at2"/>
<reference evidence="1 2" key="1">
    <citation type="journal article" date="2018" name="Infect. Genet. Evol.">
        <title>Genome-wide analysis of Borrelia turcica and 'Candidatus Borrelia tachyglossi' shows relapsing fever-like genomes with unique genomic links to Lyme disease Borrelia.</title>
        <authorList>
            <person name="Gofton A.W."/>
            <person name="Margos G."/>
            <person name="Fingerle V."/>
            <person name="Hepner S."/>
            <person name="Loh S.M."/>
            <person name="Ryan U."/>
            <person name="Irwin P."/>
            <person name="Oskam C.L."/>
        </authorList>
    </citation>
    <scope>NUCLEOTIDE SEQUENCE [LARGE SCALE GENOMIC DNA]</scope>
    <source>
        <strain evidence="1 2">IST7</strain>
        <plasmid evidence="1">cp33</plasmid>
    </source>
</reference>
<sequence length="155" mass="18790">MRYSLVILTKSGDIKFELKTMSMYEWDMLLGFDNTLDTLRDMNKFELVLNHMICSFQHDLYDSFFKYLYGEILDKDRKFAEIYKTDLFLLIYKLHYDIFENSQTERLPKLVYIEGFFDSKLNLNKYDYINEDWNYSYVANLMNMNTLGNLNEQSK</sequence>
<dbReference type="AlphaFoldDB" id="A0A386PQU4"/>
<proteinExistence type="predicted"/>
<dbReference type="Proteomes" id="UP000275571">
    <property type="component" value="Plasmid cp33"/>
</dbReference>
<name>A0A386PQU4_9SPIR</name>
<accession>A0A386PQU4</accession>